<dbReference type="OrthoDB" id="9802264at2"/>
<name>I5AS23_EUBC6</name>
<reference evidence="5 6" key="2">
    <citation type="submission" date="2012-02" db="EMBL/GenBank/DDBJ databases">
        <title>Improved High-Quality Draft sequence of Eubacterium cellulosolvens 6.</title>
        <authorList>
            <consortium name="US DOE Joint Genome Institute"/>
            <person name="Lucas S."/>
            <person name="Han J."/>
            <person name="Lapidus A."/>
            <person name="Cheng J.-F."/>
            <person name="Goodwin L."/>
            <person name="Pitluck S."/>
            <person name="Peters L."/>
            <person name="Mikhailova N."/>
            <person name="Gu W."/>
            <person name="Detter J.C."/>
            <person name="Han C."/>
            <person name="Tapia R."/>
            <person name="Land M."/>
            <person name="Hauser L."/>
            <person name="Kyrpides N."/>
            <person name="Ivanova N."/>
            <person name="Pagani I."/>
            <person name="Johnson E."/>
            <person name="Mukhopadhyay B."/>
            <person name="Anderson I."/>
            <person name="Woyke T."/>
        </authorList>
    </citation>
    <scope>NUCLEOTIDE SEQUENCE [LARGE SCALE GENOMIC DNA]</scope>
    <source>
        <strain evidence="5 6">6</strain>
    </source>
</reference>
<dbReference type="InterPro" id="IPR003593">
    <property type="entry name" value="AAA+_ATPase"/>
</dbReference>
<reference evidence="5 6" key="1">
    <citation type="submission" date="2010-08" db="EMBL/GenBank/DDBJ databases">
        <authorList>
            <consortium name="US DOE Joint Genome Institute (JGI-PGF)"/>
            <person name="Lucas S."/>
            <person name="Copeland A."/>
            <person name="Lapidus A."/>
            <person name="Cheng J.-F."/>
            <person name="Bruce D."/>
            <person name="Goodwin L."/>
            <person name="Pitluck S."/>
            <person name="Land M.L."/>
            <person name="Hauser L."/>
            <person name="Chang Y.-J."/>
            <person name="Anderson I.J."/>
            <person name="Johnson E."/>
            <person name="Mulhopadhyay B."/>
            <person name="Kyrpides N."/>
            <person name="Woyke T.J."/>
        </authorList>
    </citation>
    <scope>NUCLEOTIDE SEQUENCE [LARGE SCALE GENOMIC DNA]</scope>
    <source>
        <strain evidence="5 6">6</strain>
    </source>
</reference>
<dbReference type="AlphaFoldDB" id="I5AS23"/>
<dbReference type="Pfam" id="PF00005">
    <property type="entry name" value="ABC_tran"/>
    <property type="match status" value="1"/>
</dbReference>
<dbReference type="SUPFAM" id="SSF52540">
    <property type="entry name" value="P-loop containing nucleoside triphosphate hydrolases"/>
    <property type="match status" value="1"/>
</dbReference>
<protein>
    <submittedName>
        <fullName evidence="5">ABC-type nitrate/sulfonate/bicarbonate transport system, ATPase component</fullName>
    </submittedName>
</protein>
<dbReference type="InterPro" id="IPR050166">
    <property type="entry name" value="ABC_transporter_ATP-bind"/>
</dbReference>
<dbReference type="eggNOG" id="COG1116">
    <property type="taxonomic scope" value="Bacteria"/>
</dbReference>
<evidence type="ECO:0000256" key="1">
    <source>
        <dbReference type="ARBA" id="ARBA00022448"/>
    </source>
</evidence>
<keyword evidence="2" id="KW-0547">Nucleotide-binding</keyword>
<organism evidence="5 6">
    <name type="scientific">Eubacterium cellulosolvens (strain ATCC 43171 / JCM 9499 / 6)</name>
    <name type="common">Cillobacterium cellulosolvens</name>
    <dbReference type="NCBI Taxonomy" id="633697"/>
    <lineage>
        <taxon>Bacteria</taxon>
        <taxon>Bacillati</taxon>
        <taxon>Bacillota</taxon>
        <taxon>Clostridia</taxon>
        <taxon>Eubacteriales</taxon>
        <taxon>Eubacteriaceae</taxon>
        <taxon>Eubacterium</taxon>
    </lineage>
</organism>
<gene>
    <name evidence="5" type="ORF">EubceDRAFT1_0760</name>
</gene>
<evidence type="ECO:0000313" key="6">
    <source>
        <dbReference type="Proteomes" id="UP000005753"/>
    </source>
</evidence>
<keyword evidence="1" id="KW-0813">Transport</keyword>
<proteinExistence type="predicted"/>
<dbReference type="HOGENOM" id="CLU_000604_1_22_9"/>
<dbReference type="InterPro" id="IPR017871">
    <property type="entry name" value="ABC_transporter-like_CS"/>
</dbReference>
<dbReference type="Gene3D" id="3.40.50.300">
    <property type="entry name" value="P-loop containing nucleotide triphosphate hydrolases"/>
    <property type="match status" value="1"/>
</dbReference>
<dbReference type="PROSITE" id="PS50893">
    <property type="entry name" value="ABC_TRANSPORTER_2"/>
    <property type="match status" value="1"/>
</dbReference>
<sequence>MLDFREVTFGYPEDERLMFDHLSFHVDQGEFTALIGASGGGKSTIFRLINRFLQPESGRILVDGREVSAAEQTGRKKKNRLLSGDEAYCGYMPQRDLLFPWRTVEENVMLPMQIRKERKSVCRVKAGELLGRVGLRGYEKKYPSDLSGGMRQRASFARTLAVGAKLLLLDEPFSALDAITRASMQEWLREQWNEMDKTVFFITHDVDEAIFLSQRILVLTGRPACELKEFRVPLPADRTRDMMEAAEVRELKEQLSELLRKDALQWQEN</sequence>
<keyword evidence="6" id="KW-1185">Reference proteome</keyword>
<evidence type="ECO:0000313" key="5">
    <source>
        <dbReference type="EMBL" id="EIM56596.1"/>
    </source>
</evidence>
<dbReference type="CDD" id="cd03293">
    <property type="entry name" value="ABC_NrtD_SsuB_transporters"/>
    <property type="match status" value="1"/>
</dbReference>
<dbReference type="STRING" id="633697.EubceDRAFT1_0760"/>
<dbReference type="InterPro" id="IPR027417">
    <property type="entry name" value="P-loop_NTPase"/>
</dbReference>
<evidence type="ECO:0000259" key="4">
    <source>
        <dbReference type="PROSITE" id="PS50893"/>
    </source>
</evidence>
<evidence type="ECO:0000256" key="3">
    <source>
        <dbReference type="ARBA" id="ARBA00022840"/>
    </source>
</evidence>
<dbReference type="Proteomes" id="UP000005753">
    <property type="component" value="Chromosome"/>
</dbReference>
<keyword evidence="3" id="KW-0067">ATP-binding</keyword>
<dbReference type="PROSITE" id="PS00211">
    <property type="entry name" value="ABC_TRANSPORTER_1"/>
    <property type="match status" value="1"/>
</dbReference>
<dbReference type="GO" id="GO:0005524">
    <property type="term" value="F:ATP binding"/>
    <property type="evidence" value="ECO:0007669"/>
    <property type="project" value="UniProtKB-KW"/>
</dbReference>
<dbReference type="PANTHER" id="PTHR42788:SF2">
    <property type="entry name" value="ABC TRANSPORTER ATP-BINDING PROTEIN"/>
    <property type="match status" value="1"/>
</dbReference>
<dbReference type="InterPro" id="IPR003439">
    <property type="entry name" value="ABC_transporter-like_ATP-bd"/>
</dbReference>
<dbReference type="EMBL" id="CM001487">
    <property type="protein sequence ID" value="EIM56596.1"/>
    <property type="molecule type" value="Genomic_DNA"/>
</dbReference>
<evidence type="ECO:0000256" key="2">
    <source>
        <dbReference type="ARBA" id="ARBA00022741"/>
    </source>
</evidence>
<dbReference type="GO" id="GO:0016887">
    <property type="term" value="F:ATP hydrolysis activity"/>
    <property type="evidence" value="ECO:0007669"/>
    <property type="project" value="InterPro"/>
</dbReference>
<dbReference type="SMART" id="SM00382">
    <property type="entry name" value="AAA"/>
    <property type="match status" value="1"/>
</dbReference>
<feature type="domain" description="ABC transporter" evidence="4">
    <location>
        <begin position="2"/>
        <end position="246"/>
    </location>
</feature>
<dbReference type="PANTHER" id="PTHR42788">
    <property type="entry name" value="TAURINE IMPORT ATP-BINDING PROTEIN-RELATED"/>
    <property type="match status" value="1"/>
</dbReference>
<accession>I5AS23</accession>